<protein>
    <recommendedName>
        <fullName evidence="1">DUF4283 domain-containing protein</fullName>
    </recommendedName>
</protein>
<dbReference type="Pfam" id="PF14111">
    <property type="entry name" value="DUF4283"/>
    <property type="match status" value="1"/>
</dbReference>
<dbReference type="Proteomes" id="UP000596660">
    <property type="component" value="Unplaced"/>
</dbReference>
<sequence>MEESTAQLKLSLVGKLCTIKPYNSEALKRTLQSIWKLKEGVAIRFVDTNLFVLQFFCEGDKDRVIEESPWFFDDKILLMKQLQGDEHPSKIVFTHTPMWVRLLDMSFNKRNAATMYDVGELLGGFVKLDEDDPLGLSEFVRMKILVDIRKPLRRGLMLATSLPLQSGLT</sequence>
<proteinExistence type="predicted"/>
<keyword evidence="3" id="KW-1185">Reference proteome</keyword>
<dbReference type="InterPro" id="IPR025558">
    <property type="entry name" value="DUF4283"/>
</dbReference>
<reference evidence="2" key="2">
    <citation type="submission" date="2021-03" db="UniProtKB">
        <authorList>
            <consortium name="EnsemblPlants"/>
        </authorList>
    </citation>
    <scope>IDENTIFICATION</scope>
</reference>
<dbReference type="InterPro" id="IPR040256">
    <property type="entry name" value="At4g02000-like"/>
</dbReference>
<accession>A0A803MXG6</accession>
<evidence type="ECO:0000313" key="3">
    <source>
        <dbReference type="Proteomes" id="UP000596660"/>
    </source>
</evidence>
<dbReference type="PANTHER" id="PTHR31286:SF167">
    <property type="entry name" value="OS09G0268800 PROTEIN"/>
    <property type="match status" value="1"/>
</dbReference>
<dbReference type="EnsemblPlants" id="AUR62036896-RA">
    <property type="protein sequence ID" value="AUR62036896-RA:cds"/>
    <property type="gene ID" value="AUR62036896"/>
</dbReference>
<name>A0A803MXG6_CHEQI</name>
<reference evidence="2" key="1">
    <citation type="journal article" date="2017" name="Nature">
        <title>The genome of Chenopodium quinoa.</title>
        <authorList>
            <person name="Jarvis D.E."/>
            <person name="Ho Y.S."/>
            <person name="Lightfoot D.J."/>
            <person name="Schmoeckel S.M."/>
            <person name="Li B."/>
            <person name="Borm T.J.A."/>
            <person name="Ohyanagi H."/>
            <person name="Mineta K."/>
            <person name="Michell C.T."/>
            <person name="Saber N."/>
            <person name="Kharbatia N.M."/>
            <person name="Rupper R.R."/>
            <person name="Sharp A.R."/>
            <person name="Dally N."/>
            <person name="Boughton B.A."/>
            <person name="Woo Y.H."/>
            <person name="Gao G."/>
            <person name="Schijlen E.G.W.M."/>
            <person name="Guo X."/>
            <person name="Momin A.A."/>
            <person name="Negrao S."/>
            <person name="Al-Babili S."/>
            <person name="Gehring C."/>
            <person name="Roessner U."/>
            <person name="Jung C."/>
            <person name="Murphy K."/>
            <person name="Arold S.T."/>
            <person name="Gojobori T."/>
            <person name="van der Linden C.G."/>
            <person name="van Loo E.N."/>
            <person name="Jellen E.N."/>
            <person name="Maughan P.J."/>
            <person name="Tester M."/>
        </authorList>
    </citation>
    <scope>NUCLEOTIDE SEQUENCE [LARGE SCALE GENOMIC DNA]</scope>
    <source>
        <strain evidence="2">cv. PI 614886</strain>
    </source>
</reference>
<dbReference type="AlphaFoldDB" id="A0A803MXG6"/>
<evidence type="ECO:0000259" key="1">
    <source>
        <dbReference type="Pfam" id="PF14111"/>
    </source>
</evidence>
<dbReference type="Gramene" id="AUR62036896-RA">
    <property type="protein sequence ID" value="AUR62036896-RA:cds"/>
    <property type="gene ID" value="AUR62036896"/>
</dbReference>
<dbReference type="PANTHER" id="PTHR31286">
    <property type="entry name" value="GLYCINE-RICH CELL WALL STRUCTURAL PROTEIN 1.8-LIKE"/>
    <property type="match status" value="1"/>
</dbReference>
<evidence type="ECO:0000313" key="2">
    <source>
        <dbReference type="EnsemblPlants" id="AUR62036896-RA:cds"/>
    </source>
</evidence>
<organism evidence="2 3">
    <name type="scientific">Chenopodium quinoa</name>
    <name type="common">Quinoa</name>
    <dbReference type="NCBI Taxonomy" id="63459"/>
    <lineage>
        <taxon>Eukaryota</taxon>
        <taxon>Viridiplantae</taxon>
        <taxon>Streptophyta</taxon>
        <taxon>Embryophyta</taxon>
        <taxon>Tracheophyta</taxon>
        <taxon>Spermatophyta</taxon>
        <taxon>Magnoliopsida</taxon>
        <taxon>eudicotyledons</taxon>
        <taxon>Gunneridae</taxon>
        <taxon>Pentapetalae</taxon>
        <taxon>Caryophyllales</taxon>
        <taxon>Chenopodiaceae</taxon>
        <taxon>Chenopodioideae</taxon>
        <taxon>Atripliceae</taxon>
        <taxon>Chenopodium</taxon>
    </lineage>
</organism>
<dbReference type="OMA" id="WIPFKNA"/>
<feature type="domain" description="DUF4283" evidence="1">
    <location>
        <begin position="5"/>
        <end position="88"/>
    </location>
</feature>